<gene>
    <name evidence="1" type="ORF">COLSTE_00111</name>
</gene>
<dbReference type="Gene3D" id="1.25.40.10">
    <property type="entry name" value="Tetratricopeptide repeat domain"/>
    <property type="match status" value="1"/>
</dbReference>
<dbReference type="InterPro" id="IPR011990">
    <property type="entry name" value="TPR-like_helical_dom_sf"/>
</dbReference>
<proteinExistence type="predicted"/>
<reference evidence="1 2" key="1">
    <citation type="submission" date="2008-10" db="EMBL/GenBank/DDBJ databases">
        <title>Draft genome sequence of Collinsella stercoris (DSM 13279).</title>
        <authorList>
            <person name="Sudarsanam P."/>
            <person name="Ley R."/>
            <person name="Guruge J."/>
            <person name="Turnbaugh P.J."/>
            <person name="Mahowald M."/>
            <person name="Liep D."/>
            <person name="Gordon J."/>
        </authorList>
    </citation>
    <scope>NUCLEOTIDE SEQUENCE [LARGE SCALE GENOMIC DNA]</scope>
    <source>
        <strain evidence="1 2">DSM 13279</strain>
    </source>
</reference>
<evidence type="ECO:0000313" key="1">
    <source>
        <dbReference type="EMBL" id="EEA91656.1"/>
    </source>
</evidence>
<accession>B6G7S1</accession>
<name>B6G7S1_9ACTN</name>
<organism evidence="1 2">
    <name type="scientific">Collinsella stercoris DSM 13279</name>
    <dbReference type="NCBI Taxonomy" id="445975"/>
    <lineage>
        <taxon>Bacteria</taxon>
        <taxon>Bacillati</taxon>
        <taxon>Actinomycetota</taxon>
        <taxon>Coriobacteriia</taxon>
        <taxon>Coriobacteriales</taxon>
        <taxon>Coriobacteriaceae</taxon>
        <taxon>Collinsella</taxon>
    </lineage>
</organism>
<dbReference type="eggNOG" id="COG0457">
    <property type="taxonomic scope" value="Bacteria"/>
</dbReference>
<feature type="non-terminal residue" evidence="1">
    <location>
        <position position="1"/>
    </location>
</feature>
<dbReference type="STRING" id="445975.COLSTE_00111"/>
<dbReference type="Proteomes" id="UP000003560">
    <property type="component" value="Unassembled WGS sequence"/>
</dbReference>
<dbReference type="AlphaFoldDB" id="B6G7S1"/>
<evidence type="ECO:0000313" key="2">
    <source>
        <dbReference type="Proteomes" id="UP000003560"/>
    </source>
</evidence>
<sequence>AVAFGSGVGVIRAVVTARERTLAGRAIASLELSRQLFAMEVMPLIQSGELLKESLTAADLIKMLSPVAVYMDAGADGGLSTIESLDAGLPDRSVKMADDRRPLPDSLVGLLHADTVADLDIFDADDDPLRDRYREICERYKDDSAQADGASGSIAAELVDLIAAYDMADALQDSDARPLYCVSMVARAVVGQVDENESVRYRKIPDTAYDARSMLCRIYREQGNIEDAIGLAEDLVRLAPTSFTSYQSLALTYREGGRDRDAVEALIDGLRFAADPTDIACAYYRLGFLFWQGGDPALGLACYTLVRPNTLFFGEAQSEIGELMQESHIHRRPTIDEASAALRADGVPVAPVSQLGATSARAAVALVDAGLFDAANSLVHFLSSIDVGPNSFDVLAQVRRSLSRG</sequence>
<dbReference type="HOGENOM" id="CLU_680651_0_0_11"/>
<keyword evidence="2" id="KW-1185">Reference proteome</keyword>
<dbReference type="EMBL" id="ABXJ01000010">
    <property type="protein sequence ID" value="EEA91656.1"/>
    <property type="molecule type" value="Genomic_DNA"/>
</dbReference>
<dbReference type="RefSeq" id="WP_006719586.1">
    <property type="nucleotide sequence ID" value="NZ_DS995474.1"/>
</dbReference>
<reference evidence="1 2" key="2">
    <citation type="submission" date="2008-10" db="EMBL/GenBank/DDBJ databases">
        <authorList>
            <person name="Fulton L."/>
            <person name="Clifton S."/>
            <person name="Fulton B."/>
            <person name="Xu J."/>
            <person name="Minx P."/>
            <person name="Pepin K.H."/>
            <person name="Johnson M."/>
            <person name="Thiruvilangam P."/>
            <person name="Bhonagiri V."/>
            <person name="Nash W.E."/>
            <person name="Mardis E.R."/>
            <person name="Wilson R.K."/>
        </authorList>
    </citation>
    <scope>NUCLEOTIDE SEQUENCE [LARGE SCALE GENOMIC DNA]</scope>
    <source>
        <strain evidence="1 2">DSM 13279</strain>
    </source>
</reference>
<protein>
    <submittedName>
        <fullName evidence="1">Tetratricopeptide repeat protein</fullName>
    </submittedName>
</protein>
<dbReference type="SUPFAM" id="SSF48452">
    <property type="entry name" value="TPR-like"/>
    <property type="match status" value="1"/>
</dbReference>
<comment type="caution">
    <text evidence="1">The sequence shown here is derived from an EMBL/GenBank/DDBJ whole genome shotgun (WGS) entry which is preliminary data.</text>
</comment>